<keyword evidence="3" id="KW-1185">Reference proteome</keyword>
<dbReference type="Proteomes" id="UP000308197">
    <property type="component" value="Unassembled WGS sequence"/>
</dbReference>
<keyword evidence="1" id="KW-1133">Transmembrane helix</keyword>
<dbReference type="InParanoid" id="A0A5C3NYN7"/>
<organism evidence="2 3">
    <name type="scientific">Polyporus arcularius HHB13444</name>
    <dbReference type="NCBI Taxonomy" id="1314778"/>
    <lineage>
        <taxon>Eukaryota</taxon>
        <taxon>Fungi</taxon>
        <taxon>Dikarya</taxon>
        <taxon>Basidiomycota</taxon>
        <taxon>Agaricomycotina</taxon>
        <taxon>Agaricomycetes</taxon>
        <taxon>Polyporales</taxon>
        <taxon>Polyporaceae</taxon>
        <taxon>Polyporus</taxon>
    </lineage>
</organism>
<proteinExistence type="predicted"/>
<sequence>MKGGARWSRPLNGTILPVVQRLGNGSPDGCSRASASYFQRLVSLVCSALYAVAYLIHKRYRLWRRQVLPRLTMLKLPEMYGALALGHAANIQADRLIEKLLREGDENRLYIHQYSVAMARNYHEVIRKMSNPVERMPSDVAYPGVLQSPEIRGGLLESLYNMRWQLRSRWSDGRSRFLASHSLDPHIRQLGLSDHDARLLVWYVAERIYTSHYYRVGTGNARRCRESPLPSVGVRSLWGRYRHWKSLWSLEDPVKAKAVVKAAVDAHDAEAEKARKRKCS</sequence>
<evidence type="ECO:0000256" key="1">
    <source>
        <dbReference type="SAM" id="Phobius"/>
    </source>
</evidence>
<evidence type="ECO:0000313" key="2">
    <source>
        <dbReference type="EMBL" id="TFK82474.1"/>
    </source>
</evidence>
<evidence type="ECO:0000313" key="3">
    <source>
        <dbReference type="Proteomes" id="UP000308197"/>
    </source>
</evidence>
<name>A0A5C3NYN7_9APHY</name>
<reference evidence="2 3" key="1">
    <citation type="journal article" date="2019" name="Nat. Ecol. Evol.">
        <title>Megaphylogeny resolves global patterns of mushroom evolution.</title>
        <authorList>
            <person name="Varga T."/>
            <person name="Krizsan K."/>
            <person name="Foldi C."/>
            <person name="Dima B."/>
            <person name="Sanchez-Garcia M."/>
            <person name="Sanchez-Ramirez S."/>
            <person name="Szollosi G.J."/>
            <person name="Szarkandi J.G."/>
            <person name="Papp V."/>
            <person name="Albert L."/>
            <person name="Andreopoulos W."/>
            <person name="Angelini C."/>
            <person name="Antonin V."/>
            <person name="Barry K.W."/>
            <person name="Bougher N.L."/>
            <person name="Buchanan P."/>
            <person name="Buyck B."/>
            <person name="Bense V."/>
            <person name="Catcheside P."/>
            <person name="Chovatia M."/>
            <person name="Cooper J."/>
            <person name="Damon W."/>
            <person name="Desjardin D."/>
            <person name="Finy P."/>
            <person name="Geml J."/>
            <person name="Haridas S."/>
            <person name="Hughes K."/>
            <person name="Justo A."/>
            <person name="Karasinski D."/>
            <person name="Kautmanova I."/>
            <person name="Kiss B."/>
            <person name="Kocsube S."/>
            <person name="Kotiranta H."/>
            <person name="LaButti K.M."/>
            <person name="Lechner B.E."/>
            <person name="Liimatainen K."/>
            <person name="Lipzen A."/>
            <person name="Lukacs Z."/>
            <person name="Mihaltcheva S."/>
            <person name="Morgado L.N."/>
            <person name="Niskanen T."/>
            <person name="Noordeloos M.E."/>
            <person name="Ohm R.A."/>
            <person name="Ortiz-Santana B."/>
            <person name="Ovrebo C."/>
            <person name="Racz N."/>
            <person name="Riley R."/>
            <person name="Savchenko A."/>
            <person name="Shiryaev A."/>
            <person name="Soop K."/>
            <person name="Spirin V."/>
            <person name="Szebenyi C."/>
            <person name="Tomsovsky M."/>
            <person name="Tulloss R.E."/>
            <person name="Uehling J."/>
            <person name="Grigoriev I.V."/>
            <person name="Vagvolgyi C."/>
            <person name="Papp T."/>
            <person name="Martin F.M."/>
            <person name="Miettinen O."/>
            <person name="Hibbett D.S."/>
            <person name="Nagy L.G."/>
        </authorList>
    </citation>
    <scope>NUCLEOTIDE SEQUENCE [LARGE SCALE GENOMIC DNA]</scope>
    <source>
        <strain evidence="2 3">HHB13444</strain>
    </source>
</reference>
<gene>
    <name evidence="2" type="ORF">K466DRAFT_655701</name>
</gene>
<dbReference type="AlphaFoldDB" id="A0A5C3NYN7"/>
<accession>A0A5C3NYN7</accession>
<keyword evidence="1" id="KW-0812">Transmembrane</keyword>
<keyword evidence="1" id="KW-0472">Membrane</keyword>
<protein>
    <submittedName>
        <fullName evidence="2">Uncharacterized protein</fullName>
    </submittedName>
</protein>
<dbReference type="EMBL" id="ML211482">
    <property type="protein sequence ID" value="TFK82474.1"/>
    <property type="molecule type" value="Genomic_DNA"/>
</dbReference>
<feature type="transmembrane region" description="Helical" evidence="1">
    <location>
        <begin position="37"/>
        <end position="56"/>
    </location>
</feature>